<proteinExistence type="inferred from homology"/>
<comment type="pathway">
    <text evidence="3">Protein modification; protein glycosylation.</text>
</comment>
<dbReference type="CDD" id="cd06855">
    <property type="entry name" value="GT_GPT_euk"/>
    <property type="match status" value="1"/>
</dbReference>
<dbReference type="EMBL" id="JADBJN010000003">
    <property type="protein sequence ID" value="KAG5673834.1"/>
    <property type="molecule type" value="Genomic_DNA"/>
</dbReference>
<evidence type="ECO:0000256" key="8">
    <source>
        <dbReference type="ARBA" id="ARBA00022679"/>
    </source>
</evidence>
<keyword evidence="21" id="KW-1185">Reference proteome</keyword>
<evidence type="ECO:0000256" key="4">
    <source>
        <dbReference type="ARBA" id="ARBA00009317"/>
    </source>
</evidence>
<comment type="caution">
    <text evidence="20">The sequence shown here is derived from an EMBL/GenBank/DDBJ whole genome shotgun (WGS) entry which is preliminary data.</text>
</comment>
<dbReference type="OrthoDB" id="10262326at2759"/>
<comment type="similarity">
    <text evidence="4">Belongs to the glycosyltransferase 4 family.</text>
</comment>
<evidence type="ECO:0000313" key="20">
    <source>
        <dbReference type="EMBL" id="KAG5673834.1"/>
    </source>
</evidence>
<evidence type="ECO:0000256" key="6">
    <source>
        <dbReference type="ARBA" id="ARBA00017659"/>
    </source>
</evidence>
<dbReference type="GO" id="GO:0003975">
    <property type="term" value="F:UDP-N-acetylglucosamine-dolichyl-phosphate N-acetylglucosaminephosphotransferase activity"/>
    <property type="evidence" value="ECO:0007669"/>
    <property type="project" value="UniProtKB-EC"/>
</dbReference>
<reference evidence="20" key="1">
    <citation type="submission" date="2021-03" db="EMBL/GenBank/DDBJ databases">
        <title>Chromosome level genome of the anhydrobiotic midge Polypedilum vanderplanki.</title>
        <authorList>
            <person name="Yoshida Y."/>
            <person name="Kikawada T."/>
            <person name="Gusev O."/>
        </authorList>
    </citation>
    <scope>NUCLEOTIDE SEQUENCE</scope>
    <source>
        <strain evidence="20">NIAS01</strain>
        <tissue evidence="20">Whole body or cell culture</tissue>
    </source>
</reference>
<comment type="cofactor">
    <cofactor evidence="1">
        <name>Mg(2+)</name>
        <dbReference type="ChEBI" id="CHEBI:18420"/>
    </cofactor>
</comment>
<dbReference type="GO" id="GO:0046872">
    <property type="term" value="F:metal ion binding"/>
    <property type="evidence" value="ECO:0007669"/>
    <property type="project" value="UniProtKB-KW"/>
</dbReference>
<keyword evidence="10" id="KW-0479">Metal-binding</keyword>
<feature type="transmembrane region" description="Helical" evidence="19">
    <location>
        <begin position="193"/>
        <end position="209"/>
    </location>
</feature>
<dbReference type="PANTHER" id="PTHR10571">
    <property type="entry name" value="UDP-N-ACETYLGLUCOSAMINE--DOLICHYL-PHOSPHATE N-ACETYLGLUCOSAMINEPHOSPHOTRANSFERASE"/>
    <property type="match status" value="1"/>
</dbReference>
<dbReference type="GO" id="GO:0016757">
    <property type="term" value="F:glycosyltransferase activity"/>
    <property type="evidence" value="ECO:0007669"/>
    <property type="project" value="UniProtKB-KW"/>
</dbReference>
<feature type="transmembrane region" description="Helical" evidence="19">
    <location>
        <begin position="62"/>
        <end position="81"/>
    </location>
</feature>
<dbReference type="Proteomes" id="UP001107558">
    <property type="component" value="Chromosome 3"/>
</dbReference>
<evidence type="ECO:0000313" key="21">
    <source>
        <dbReference type="Proteomes" id="UP001107558"/>
    </source>
</evidence>
<feature type="transmembrane region" description="Helical" evidence="19">
    <location>
        <begin position="347"/>
        <end position="367"/>
    </location>
</feature>
<feature type="transmembrane region" description="Helical" evidence="19">
    <location>
        <begin position="134"/>
        <end position="155"/>
    </location>
</feature>
<evidence type="ECO:0000256" key="10">
    <source>
        <dbReference type="ARBA" id="ARBA00022723"/>
    </source>
</evidence>
<feature type="transmembrane region" description="Helical" evidence="19">
    <location>
        <begin position="320"/>
        <end position="341"/>
    </location>
</feature>
<dbReference type="InterPro" id="IPR000715">
    <property type="entry name" value="Glycosyl_transferase_4"/>
</dbReference>
<name>A0A9J6BVT2_POLVA</name>
<evidence type="ECO:0000256" key="17">
    <source>
        <dbReference type="ARBA" id="ARBA00044717"/>
    </source>
</evidence>
<feature type="transmembrane region" description="Helical" evidence="19">
    <location>
        <begin position="162"/>
        <end position="181"/>
    </location>
</feature>
<keyword evidence="12" id="KW-0460">Magnesium</keyword>
<evidence type="ECO:0000256" key="5">
    <source>
        <dbReference type="ARBA" id="ARBA00013225"/>
    </source>
</evidence>
<dbReference type="EC" id="2.7.8.15" evidence="5"/>
<evidence type="ECO:0000256" key="11">
    <source>
        <dbReference type="ARBA" id="ARBA00022824"/>
    </source>
</evidence>
<feature type="transmembrane region" description="Helical" evidence="19">
    <location>
        <begin position="245"/>
        <end position="265"/>
    </location>
</feature>
<organism evidence="20 21">
    <name type="scientific">Polypedilum vanderplanki</name>
    <name type="common">Sleeping chironomid midge</name>
    <dbReference type="NCBI Taxonomy" id="319348"/>
    <lineage>
        <taxon>Eukaryota</taxon>
        <taxon>Metazoa</taxon>
        <taxon>Ecdysozoa</taxon>
        <taxon>Arthropoda</taxon>
        <taxon>Hexapoda</taxon>
        <taxon>Insecta</taxon>
        <taxon>Pterygota</taxon>
        <taxon>Neoptera</taxon>
        <taxon>Endopterygota</taxon>
        <taxon>Diptera</taxon>
        <taxon>Nematocera</taxon>
        <taxon>Chironomoidea</taxon>
        <taxon>Chironomidae</taxon>
        <taxon>Chironominae</taxon>
        <taxon>Polypedilum</taxon>
        <taxon>Polypedilum</taxon>
    </lineage>
</organism>
<protein>
    <recommendedName>
        <fullName evidence="6">UDP-N-acetylglucosamine--dolichyl-phosphate N-acetylglucosaminephosphotransferase</fullName>
        <ecNumber evidence="5">2.7.8.15</ecNumber>
    </recommendedName>
    <alternativeName>
        <fullName evidence="15">GlcNAc-1-P transferase</fullName>
    </alternativeName>
    <alternativeName>
        <fullName evidence="16">N-acetylglucosamine-1-phosphate transferase</fullName>
    </alternativeName>
</protein>
<evidence type="ECO:0000256" key="19">
    <source>
        <dbReference type="SAM" id="Phobius"/>
    </source>
</evidence>
<sequence>MFLKAGISGIDMNKRNKNKIPEAFGVVTGCVFLIALFCFIPIPFGHIFFEGKTDVNFPHHEFVELIAALLSICCMILLGFADDVLDLRWRHKLLLPTIASLPLLIVYYVNFNSTTIILPKIVHNIISKSIDIGFLYYIYMGMLAVFCTNAINILAGINGLEVGQSIIISSCVIIFNMIQIINDSVAEKHQLSLYIMLPYLATTLALWKFNKYPSQVFVGDTFNYLSGMTFAVVGILGHFSKTILLFFIPQILNFLYSVPQLFHFIPCPRHRLPKFDPETGLLNYSKTTFKENELNSLGRLIFVILKTLKLIKWEKNEDDGIIICNNLTIINFFILFTGPIHEEKLNNYILVFQIICSCFAFLIRYPLAQYFYSDNLS</sequence>
<evidence type="ECO:0000256" key="1">
    <source>
        <dbReference type="ARBA" id="ARBA00001946"/>
    </source>
</evidence>
<keyword evidence="14 19" id="KW-0472">Membrane</keyword>
<comment type="function">
    <text evidence="17">UDP-N-acetylglucosamine--dolichyl-phosphate N-acetylglucosaminephosphotransferase that operates in the biosynthetic pathway of dolichol-linked oligosaccharides, the glycan precursors employed in protein asparagine (N)-glycosylation. The assembly of dolichol-linked oligosaccharides begins on the cytosolic side of the endoplasmic reticulum membrane and finishes in its lumen. The sequential addition of sugars to dolichol pyrophosphate produces dolichol-linked oligosaccharides containing fourteen sugars, including two GlcNAcs, nine mannoses and three glucoses. Once assembled, the oligosaccharide is transferred from the lipid to nascent proteins by oligosaccharyltransferases. Catalyzes the initial step of dolichol-linked oligosaccharide biosynthesis, transfering GlcNAc-1-P from cytosolic UDP-GlcNAc onto the carrier lipid dolichyl phosphate (P-dolichol), yielding GlcNAc-P-P-dolichol embedded in the cytoplasmic leaflet of the endoplasmic reticulum membrane.</text>
</comment>
<feature type="transmembrane region" description="Helical" evidence="19">
    <location>
        <begin position="221"/>
        <end position="239"/>
    </location>
</feature>
<evidence type="ECO:0000256" key="7">
    <source>
        <dbReference type="ARBA" id="ARBA00022676"/>
    </source>
</evidence>
<keyword evidence="13 19" id="KW-1133">Transmembrane helix</keyword>
<dbReference type="AlphaFoldDB" id="A0A9J6BVT2"/>
<keyword evidence="7" id="KW-0328">Glycosyltransferase</keyword>
<dbReference type="Pfam" id="PF00953">
    <property type="entry name" value="Glycos_transf_4"/>
    <property type="match status" value="1"/>
</dbReference>
<accession>A0A9J6BVT2</accession>
<dbReference type="GO" id="GO:0005789">
    <property type="term" value="C:endoplasmic reticulum membrane"/>
    <property type="evidence" value="ECO:0007669"/>
    <property type="project" value="UniProtKB-SubCell"/>
</dbReference>
<comment type="catalytic activity">
    <reaction evidence="18">
        <text>a di-trans,poly-cis-dolichyl phosphate + UDP-N-acetyl-alpha-D-glucosamine = an N-acetyl-alpha-D-glucosaminyl-diphospho-di-trans,poly-cis-dolichol + UMP</text>
        <dbReference type="Rhea" id="RHEA:13289"/>
        <dbReference type="Rhea" id="RHEA-COMP:19498"/>
        <dbReference type="Rhea" id="RHEA-COMP:19507"/>
        <dbReference type="ChEBI" id="CHEBI:57683"/>
        <dbReference type="ChEBI" id="CHEBI:57705"/>
        <dbReference type="ChEBI" id="CHEBI:57865"/>
        <dbReference type="ChEBI" id="CHEBI:58427"/>
        <dbReference type="EC" id="2.7.8.15"/>
    </reaction>
    <physiologicalReaction direction="left-to-right" evidence="18">
        <dbReference type="Rhea" id="RHEA:13290"/>
    </physiologicalReaction>
</comment>
<comment type="subcellular location">
    <subcellularLocation>
        <location evidence="2">Endoplasmic reticulum membrane</location>
        <topology evidence="2">Multi-pass membrane protein</topology>
    </subcellularLocation>
</comment>
<evidence type="ECO:0000256" key="9">
    <source>
        <dbReference type="ARBA" id="ARBA00022692"/>
    </source>
</evidence>
<feature type="transmembrane region" description="Helical" evidence="19">
    <location>
        <begin position="20"/>
        <end position="42"/>
    </location>
</feature>
<keyword evidence="8" id="KW-0808">Transferase</keyword>
<dbReference type="InterPro" id="IPR033895">
    <property type="entry name" value="GPT"/>
</dbReference>
<dbReference type="GO" id="GO:0006488">
    <property type="term" value="P:dolichol-linked oligosaccharide biosynthetic process"/>
    <property type="evidence" value="ECO:0007669"/>
    <property type="project" value="InterPro"/>
</dbReference>
<gene>
    <name evidence="20" type="ORF">PVAND_003848</name>
</gene>
<evidence type="ECO:0000256" key="12">
    <source>
        <dbReference type="ARBA" id="ARBA00022842"/>
    </source>
</evidence>
<evidence type="ECO:0000256" key="14">
    <source>
        <dbReference type="ARBA" id="ARBA00023136"/>
    </source>
</evidence>
<keyword evidence="9 19" id="KW-0812">Transmembrane</keyword>
<evidence type="ECO:0000256" key="13">
    <source>
        <dbReference type="ARBA" id="ARBA00022989"/>
    </source>
</evidence>
<dbReference type="PANTHER" id="PTHR10571:SF0">
    <property type="entry name" value="UDP-N-ACETYLGLUCOSAMINE--DOLICHYL-PHOSPHATE N-ACETYLGLUCOSAMINEPHOSPHOTRANSFERASE"/>
    <property type="match status" value="1"/>
</dbReference>
<evidence type="ECO:0000256" key="2">
    <source>
        <dbReference type="ARBA" id="ARBA00004477"/>
    </source>
</evidence>
<keyword evidence="11" id="KW-0256">Endoplasmic reticulum</keyword>
<evidence type="ECO:0000256" key="18">
    <source>
        <dbReference type="ARBA" id="ARBA00045078"/>
    </source>
</evidence>
<evidence type="ECO:0000256" key="3">
    <source>
        <dbReference type="ARBA" id="ARBA00004922"/>
    </source>
</evidence>
<evidence type="ECO:0000256" key="16">
    <source>
        <dbReference type="ARBA" id="ARBA00033238"/>
    </source>
</evidence>
<evidence type="ECO:0000256" key="15">
    <source>
        <dbReference type="ARBA" id="ARBA00029567"/>
    </source>
</evidence>
<feature type="transmembrane region" description="Helical" evidence="19">
    <location>
        <begin position="93"/>
        <end position="110"/>
    </location>
</feature>